<sequence length="302" mass="33192">MNLLEVNRLTRSFGSANAVKDISFEIGDRRVVALLGPNGAGKTTTLSMLAGLLEPTSGDIVFPGLQGDRRRWIGFLPQIPVFFGWMTGRETMVTAGRLCGLSAKEAESRSAELLETVGLRDAANRKVSGYSGGMKQRLGLAQAVVHRPKLLILDEPVSALDPVGRRDVLDMLRTWKKDMTILLSTHILHDAEEVCDDLILLNQGRLVAQGTLEELQRSSGTASILVKTAESEKSGAWLQSLAAWPGVLKAEGGGYERRLRTNKIEEVREMLLRSAAEQRIPIVQFEAGFPTLEQWFLEAVRS</sequence>
<dbReference type="Proteomes" id="UP000309673">
    <property type="component" value="Unassembled WGS sequence"/>
</dbReference>
<evidence type="ECO:0000256" key="3">
    <source>
        <dbReference type="ARBA" id="ARBA00022741"/>
    </source>
</evidence>
<reference evidence="6 7" key="1">
    <citation type="submission" date="2019-04" db="EMBL/GenBank/DDBJ databases">
        <title>Cohnella sp. nov., isolated from soil.</title>
        <authorList>
            <person name="Kim W."/>
        </authorList>
    </citation>
    <scope>NUCLEOTIDE SEQUENCE [LARGE SCALE GENOMIC DNA]</scope>
    <source>
        <strain evidence="6 7">CAU 1483</strain>
    </source>
</reference>
<dbReference type="PANTHER" id="PTHR43335">
    <property type="entry name" value="ABC TRANSPORTER, ATP-BINDING PROTEIN"/>
    <property type="match status" value="1"/>
</dbReference>
<dbReference type="GO" id="GO:0016887">
    <property type="term" value="F:ATP hydrolysis activity"/>
    <property type="evidence" value="ECO:0007669"/>
    <property type="project" value="InterPro"/>
</dbReference>
<gene>
    <name evidence="6" type="ORF">E5161_20280</name>
</gene>
<organism evidence="6 7">
    <name type="scientific">Cohnella pontilimi</name>
    <dbReference type="NCBI Taxonomy" id="2564100"/>
    <lineage>
        <taxon>Bacteria</taxon>
        <taxon>Bacillati</taxon>
        <taxon>Bacillota</taxon>
        <taxon>Bacilli</taxon>
        <taxon>Bacillales</taxon>
        <taxon>Paenibacillaceae</taxon>
        <taxon>Cohnella</taxon>
    </lineage>
</organism>
<dbReference type="EMBL" id="SUPK01000014">
    <property type="protein sequence ID" value="TJY38521.1"/>
    <property type="molecule type" value="Genomic_DNA"/>
</dbReference>
<comment type="similarity">
    <text evidence="1">Belongs to the ABC transporter superfamily.</text>
</comment>
<evidence type="ECO:0000313" key="6">
    <source>
        <dbReference type="EMBL" id="TJY38521.1"/>
    </source>
</evidence>
<dbReference type="Pfam" id="PF00005">
    <property type="entry name" value="ABC_tran"/>
    <property type="match status" value="1"/>
</dbReference>
<evidence type="ECO:0000313" key="7">
    <source>
        <dbReference type="Proteomes" id="UP000309673"/>
    </source>
</evidence>
<keyword evidence="4 6" id="KW-0067">ATP-binding</keyword>
<protein>
    <submittedName>
        <fullName evidence="6">ABC transporter ATP-binding protein</fullName>
    </submittedName>
</protein>
<name>A0A4U0F219_9BACL</name>
<dbReference type="Gene3D" id="3.40.50.300">
    <property type="entry name" value="P-loop containing nucleotide triphosphate hydrolases"/>
    <property type="match status" value="1"/>
</dbReference>
<dbReference type="CDD" id="cd03230">
    <property type="entry name" value="ABC_DR_subfamily_A"/>
    <property type="match status" value="1"/>
</dbReference>
<dbReference type="GO" id="GO:0005524">
    <property type="term" value="F:ATP binding"/>
    <property type="evidence" value="ECO:0007669"/>
    <property type="project" value="UniProtKB-KW"/>
</dbReference>
<keyword evidence="3" id="KW-0547">Nucleotide-binding</keyword>
<dbReference type="Pfam" id="PF13732">
    <property type="entry name" value="DrrA1-3_C"/>
    <property type="match status" value="1"/>
</dbReference>
<comment type="caution">
    <text evidence="6">The sequence shown here is derived from an EMBL/GenBank/DDBJ whole genome shotgun (WGS) entry which is preliminary data.</text>
</comment>
<dbReference type="PANTHER" id="PTHR43335:SF11">
    <property type="entry name" value="ABC TRANSPORTER RELATED"/>
    <property type="match status" value="1"/>
</dbReference>
<keyword evidence="7" id="KW-1185">Reference proteome</keyword>
<evidence type="ECO:0000259" key="5">
    <source>
        <dbReference type="PROSITE" id="PS50893"/>
    </source>
</evidence>
<dbReference type="InterPro" id="IPR027417">
    <property type="entry name" value="P-loop_NTPase"/>
</dbReference>
<dbReference type="InterPro" id="IPR003593">
    <property type="entry name" value="AAA+_ATPase"/>
</dbReference>
<dbReference type="SUPFAM" id="SSF52540">
    <property type="entry name" value="P-loop containing nucleoside triphosphate hydrolases"/>
    <property type="match status" value="1"/>
</dbReference>
<proteinExistence type="inferred from homology"/>
<dbReference type="PROSITE" id="PS00211">
    <property type="entry name" value="ABC_TRANSPORTER_1"/>
    <property type="match status" value="1"/>
</dbReference>
<dbReference type="InterPro" id="IPR003439">
    <property type="entry name" value="ABC_transporter-like_ATP-bd"/>
</dbReference>
<dbReference type="SMART" id="SM00382">
    <property type="entry name" value="AAA"/>
    <property type="match status" value="1"/>
</dbReference>
<dbReference type="AlphaFoldDB" id="A0A4U0F219"/>
<evidence type="ECO:0000256" key="4">
    <source>
        <dbReference type="ARBA" id="ARBA00022840"/>
    </source>
</evidence>
<dbReference type="InterPro" id="IPR025302">
    <property type="entry name" value="DrrA1/2-like_C"/>
</dbReference>
<evidence type="ECO:0000256" key="1">
    <source>
        <dbReference type="ARBA" id="ARBA00005417"/>
    </source>
</evidence>
<dbReference type="RefSeq" id="WP_136779700.1">
    <property type="nucleotide sequence ID" value="NZ_SUPK01000014.1"/>
</dbReference>
<accession>A0A4U0F219</accession>
<feature type="domain" description="ABC transporter" evidence="5">
    <location>
        <begin position="4"/>
        <end position="228"/>
    </location>
</feature>
<keyword evidence="2" id="KW-0813">Transport</keyword>
<dbReference type="PROSITE" id="PS50893">
    <property type="entry name" value="ABC_TRANSPORTER_2"/>
    <property type="match status" value="1"/>
</dbReference>
<evidence type="ECO:0000256" key="2">
    <source>
        <dbReference type="ARBA" id="ARBA00022448"/>
    </source>
</evidence>
<dbReference type="InterPro" id="IPR017871">
    <property type="entry name" value="ABC_transporter-like_CS"/>
</dbReference>
<dbReference type="OrthoDB" id="9804819at2"/>